<comment type="caution">
    <text evidence="1">The sequence shown here is derived from an EMBL/GenBank/DDBJ whole genome shotgun (WGS) entry which is preliminary data.</text>
</comment>
<dbReference type="EMBL" id="MHCZ01000040">
    <property type="protein sequence ID" value="OGY29144.1"/>
    <property type="molecule type" value="Genomic_DNA"/>
</dbReference>
<name>A0A1G1WN82_9BACT</name>
<protein>
    <submittedName>
        <fullName evidence="1">Uncharacterized protein</fullName>
    </submittedName>
</protein>
<dbReference type="STRING" id="1802603.A3F35_03080"/>
<organism evidence="1 2">
    <name type="scientific">Candidatus Woykebacteria bacterium RIFCSPHIGHO2_12_FULL_45_10</name>
    <dbReference type="NCBI Taxonomy" id="1802603"/>
    <lineage>
        <taxon>Bacteria</taxon>
        <taxon>Candidatus Woykeibacteriota</taxon>
    </lineage>
</organism>
<dbReference type="AlphaFoldDB" id="A0A1G1WN82"/>
<evidence type="ECO:0000313" key="1">
    <source>
        <dbReference type="EMBL" id="OGY29144.1"/>
    </source>
</evidence>
<sequence>MIDYQFLPKDLKQYLEPNYNWKIASGENELTAKNQTNNLRLILNSIVRFNYADFKKFIQIKQDLGEPLLYLNSRILEARQFALFLKQQEFAVDARLLTFPTFKSEFTH</sequence>
<accession>A0A1G1WN82</accession>
<reference evidence="1 2" key="1">
    <citation type="journal article" date="2016" name="Nat. Commun.">
        <title>Thousands of microbial genomes shed light on interconnected biogeochemical processes in an aquifer system.</title>
        <authorList>
            <person name="Anantharaman K."/>
            <person name="Brown C.T."/>
            <person name="Hug L.A."/>
            <person name="Sharon I."/>
            <person name="Castelle C.J."/>
            <person name="Probst A.J."/>
            <person name="Thomas B.C."/>
            <person name="Singh A."/>
            <person name="Wilkins M.J."/>
            <person name="Karaoz U."/>
            <person name="Brodie E.L."/>
            <person name="Williams K.H."/>
            <person name="Hubbard S.S."/>
            <person name="Banfield J.F."/>
        </authorList>
    </citation>
    <scope>NUCLEOTIDE SEQUENCE [LARGE SCALE GENOMIC DNA]</scope>
</reference>
<gene>
    <name evidence="1" type="ORF">A3F35_03080</name>
</gene>
<proteinExistence type="predicted"/>
<evidence type="ECO:0000313" key="2">
    <source>
        <dbReference type="Proteomes" id="UP000178068"/>
    </source>
</evidence>
<dbReference type="Proteomes" id="UP000178068">
    <property type="component" value="Unassembled WGS sequence"/>
</dbReference>